<protein>
    <submittedName>
        <fullName evidence="2">Uncharacterized protein</fullName>
    </submittedName>
</protein>
<sequence length="67" mass="7778">MQATTKVFRITNLWTSNQLVQEYVIITFYSEEGTMGKDSILGVFISFSVSMFMFFFSKVRVQAISFE</sequence>
<keyword evidence="1" id="KW-1133">Transmembrane helix</keyword>
<name>A0A0E9WSK6_ANGAN</name>
<organism evidence="2">
    <name type="scientific">Anguilla anguilla</name>
    <name type="common">European freshwater eel</name>
    <name type="synonym">Muraena anguilla</name>
    <dbReference type="NCBI Taxonomy" id="7936"/>
    <lineage>
        <taxon>Eukaryota</taxon>
        <taxon>Metazoa</taxon>
        <taxon>Chordata</taxon>
        <taxon>Craniata</taxon>
        <taxon>Vertebrata</taxon>
        <taxon>Euteleostomi</taxon>
        <taxon>Actinopterygii</taxon>
        <taxon>Neopterygii</taxon>
        <taxon>Teleostei</taxon>
        <taxon>Anguilliformes</taxon>
        <taxon>Anguillidae</taxon>
        <taxon>Anguilla</taxon>
    </lineage>
</organism>
<feature type="transmembrane region" description="Helical" evidence="1">
    <location>
        <begin position="39"/>
        <end position="56"/>
    </location>
</feature>
<dbReference type="EMBL" id="GBXM01015331">
    <property type="protein sequence ID" value="JAH93246.1"/>
    <property type="molecule type" value="Transcribed_RNA"/>
</dbReference>
<keyword evidence="1" id="KW-0472">Membrane</keyword>
<dbReference type="AlphaFoldDB" id="A0A0E9WSK6"/>
<reference evidence="2" key="2">
    <citation type="journal article" date="2015" name="Fish Shellfish Immunol.">
        <title>Early steps in the European eel (Anguilla anguilla)-Vibrio vulnificus interaction in the gills: Role of the RtxA13 toxin.</title>
        <authorList>
            <person name="Callol A."/>
            <person name="Pajuelo D."/>
            <person name="Ebbesson L."/>
            <person name="Teles M."/>
            <person name="MacKenzie S."/>
            <person name="Amaro C."/>
        </authorList>
    </citation>
    <scope>NUCLEOTIDE SEQUENCE</scope>
</reference>
<keyword evidence="1" id="KW-0812">Transmembrane</keyword>
<evidence type="ECO:0000256" key="1">
    <source>
        <dbReference type="SAM" id="Phobius"/>
    </source>
</evidence>
<evidence type="ECO:0000313" key="2">
    <source>
        <dbReference type="EMBL" id="JAH93246.1"/>
    </source>
</evidence>
<proteinExistence type="predicted"/>
<accession>A0A0E9WSK6</accession>
<reference evidence="2" key="1">
    <citation type="submission" date="2014-11" db="EMBL/GenBank/DDBJ databases">
        <authorList>
            <person name="Amaro Gonzalez C."/>
        </authorList>
    </citation>
    <scope>NUCLEOTIDE SEQUENCE</scope>
</reference>